<dbReference type="PANTHER" id="PTHR46375">
    <property type="entry name" value="KELCH REPEAT AND BTB DOMAIN-CONTAINING PROTEIN 13-RELATED"/>
    <property type="match status" value="1"/>
</dbReference>
<sequence>MDLVYVIGGKGSDRKCLKKMCVYDPKKFEWKELAPMQTARSLFGATIHDGRIFVAAGVTDTGLTTSAEVYSITDNKWAPFEAFPQERSSLSLLSLAGTLYALGGFATLETESGELVPTELNDIWRYNEDEKKWEGVLREIPYATGATFLPVRLNVLRLTKV</sequence>
<dbReference type="SMART" id="SM00612">
    <property type="entry name" value="Kelch"/>
    <property type="match status" value="2"/>
</dbReference>
<dbReference type="InterPro" id="IPR015915">
    <property type="entry name" value="Kelch-typ_b-propeller"/>
</dbReference>
<dbReference type="Proteomes" id="UP000593571">
    <property type="component" value="Unassembled WGS sequence"/>
</dbReference>
<dbReference type="Gene3D" id="2.120.10.80">
    <property type="entry name" value="Kelch-type beta propeller"/>
    <property type="match status" value="1"/>
</dbReference>
<gene>
    <name evidence="2" type="ORF">HJG63_007346</name>
</gene>
<name>A0A7J8HSE5_ROUAE</name>
<reference evidence="2 3" key="1">
    <citation type="journal article" date="2020" name="Nature">
        <title>Six reference-quality genomes reveal evolution of bat adaptations.</title>
        <authorList>
            <person name="Jebb D."/>
            <person name="Huang Z."/>
            <person name="Pippel M."/>
            <person name="Hughes G.M."/>
            <person name="Lavrichenko K."/>
            <person name="Devanna P."/>
            <person name="Winkler S."/>
            <person name="Jermiin L.S."/>
            <person name="Skirmuntt E.C."/>
            <person name="Katzourakis A."/>
            <person name="Burkitt-Gray L."/>
            <person name="Ray D.A."/>
            <person name="Sullivan K.A.M."/>
            <person name="Roscito J.G."/>
            <person name="Kirilenko B.M."/>
            <person name="Davalos L.M."/>
            <person name="Corthals A.P."/>
            <person name="Power M.L."/>
            <person name="Jones G."/>
            <person name="Ransome R.D."/>
            <person name="Dechmann D.K.N."/>
            <person name="Locatelli A.G."/>
            <person name="Puechmaille S.J."/>
            <person name="Fedrigo O."/>
            <person name="Jarvis E.D."/>
            <person name="Hiller M."/>
            <person name="Vernes S.C."/>
            <person name="Myers E.W."/>
            <person name="Teeling E.C."/>
        </authorList>
    </citation>
    <scope>NUCLEOTIDE SEQUENCE [LARGE SCALE GENOMIC DNA]</scope>
    <source>
        <strain evidence="2">MRouAeg1</strain>
        <tissue evidence="2">Muscle</tissue>
    </source>
</reference>
<evidence type="ECO:0000256" key="1">
    <source>
        <dbReference type="ARBA" id="ARBA00022441"/>
    </source>
</evidence>
<evidence type="ECO:0000313" key="3">
    <source>
        <dbReference type="Proteomes" id="UP000593571"/>
    </source>
</evidence>
<dbReference type="Pfam" id="PF24681">
    <property type="entry name" value="Kelch_KLHDC2_KLHL20_DRC7"/>
    <property type="match status" value="1"/>
</dbReference>
<dbReference type="AlphaFoldDB" id="A0A7J8HSE5"/>
<organism evidence="2 3">
    <name type="scientific">Rousettus aegyptiacus</name>
    <name type="common">Egyptian fruit bat</name>
    <name type="synonym">Pteropus aegyptiacus</name>
    <dbReference type="NCBI Taxonomy" id="9407"/>
    <lineage>
        <taxon>Eukaryota</taxon>
        <taxon>Metazoa</taxon>
        <taxon>Chordata</taxon>
        <taxon>Craniata</taxon>
        <taxon>Vertebrata</taxon>
        <taxon>Euteleostomi</taxon>
        <taxon>Mammalia</taxon>
        <taxon>Eutheria</taxon>
        <taxon>Laurasiatheria</taxon>
        <taxon>Chiroptera</taxon>
        <taxon>Yinpterochiroptera</taxon>
        <taxon>Pteropodoidea</taxon>
        <taxon>Pteropodidae</taxon>
        <taxon>Rousettinae</taxon>
        <taxon>Rousettus</taxon>
    </lineage>
</organism>
<dbReference type="PANTHER" id="PTHR46375:SF3">
    <property type="entry name" value="KELCH REPEAT AND BTB DOMAIN-CONTAINING PROTEIN 13"/>
    <property type="match status" value="1"/>
</dbReference>
<dbReference type="InterPro" id="IPR006652">
    <property type="entry name" value="Kelch_1"/>
</dbReference>
<keyword evidence="3" id="KW-1185">Reference proteome</keyword>
<comment type="caution">
    <text evidence="2">The sequence shown here is derived from an EMBL/GenBank/DDBJ whole genome shotgun (WGS) entry which is preliminary data.</text>
</comment>
<dbReference type="SUPFAM" id="SSF117281">
    <property type="entry name" value="Kelch motif"/>
    <property type="match status" value="1"/>
</dbReference>
<dbReference type="InterPro" id="IPR052392">
    <property type="entry name" value="Kelch-BTB_domain-containing"/>
</dbReference>
<accession>A0A7J8HSE5</accession>
<dbReference type="EMBL" id="JACASE010000004">
    <property type="protein sequence ID" value="KAF6474622.1"/>
    <property type="molecule type" value="Genomic_DNA"/>
</dbReference>
<keyword evidence="1" id="KW-0880">Kelch repeat</keyword>
<protein>
    <submittedName>
        <fullName evidence="2">Kelch like family member 40</fullName>
    </submittedName>
</protein>
<proteinExistence type="predicted"/>
<evidence type="ECO:0000313" key="2">
    <source>
        <dbReference type="EMBL" id="KAF6474622.1"/>
    </source>
</evidence>